<dbReference type="Pfam" id="PF14017">
    <property type="entry name" value="DUF4233"/>
    <property type="match status" value="1"/>
</dbReference>
<reference evidence="2 3" key="1">
    <citation type="submission" date="2016-02" db="EMBL/GenBank/DDBJ databases">
        <authorList>
            <person name="Wen L."/>
            <person name="He K."/>
            <person name="Yang H."/>
        </authorList>
    </citation>
    <scope>NUCLEOTIDE SEQUENCE [LARGE SCALE GENOMIC DNA]</scope>
    <source>
        <strain evidence="2 3">CD11_3</strain>
    </source>
</reference>
<comment type="caution">
    <text evidence="2">The sequence shown here is derived from an EMBL/GenBank/DDBJ whole genome shotgun (WGS) entry which is preliminary data.</text>
</comment>
<organism evidence="2 3">
    <name type="scientific">Microbacterium oleivorans</name>
    <dbReference type="NCBI Taxonomy" id="273677"/>
    <lineage>
        <taxon>Bacteria</taxon>
        <taxon>Bacillati</taxon>
        <taxon>Actinomycetota</taxon>
        <taxon>Actinomycetes</taxon>
        <taxon>Micrococcales</taxon>
        <taxon>Microbacteriaceae</taxon>
        <taxon>Microbacterium</taxon>
    </lineage>
</organism>
<sequence>MSGPRVRRRRGARESLLSVILGFESIVAFLAGLAVYGLRALPEGIEPWWGIVGGVVLGLLMIALAGVTRYRWAVIAGGALQVVIALGAILVPALLIATAVFGALYVYGTIKGGALDARNASLAAEAEKNGD</sequence>
<feature type="transmembrane region" description="Helical" evidence="1">
    <location>
        <begin position="48"/>
        <end position="67"/>
    </location>
</feature>
<dbReference type="EMBL" id="LSTV01000001">
    <property type="protein sequence ID" value="OAH51714.1"/>
    <property type="molecule type" value="Genomic_DNA"/>
</dbReference>
<keyword evidence="2" id="KW-0378">Hydrolase</keyword>
<dbReference type="AlphaFoldDB" id="A0A177KEX0"/>
<proteinExistence type="predicted"/>
<dbReference type="OrthoDB" id="3267755at2"/>
<dbReference type="GO" id="GO:0016787">
    <property type="term" value="F:hydrolase activity"/>
    <property type="evidence" value="ECO:0007669"/>
    <property type="project" value="UniProtKB-KW"/>
</dbReference>
<keyword evidence="1" id="KW-1133">Transmembrane helix</keyword>
<feature type="transmembrane region" description="Helical" evidence="1">
    <location>
        <begin position="79"/>
        <end position="107"/>
    </location>
</feature>
<evidence type="ECO:0000313" key="2">
    <source>
        <dbReference type="EMBL" id="OAH51714.1"/>
    </source>
</evidence>
<accession>A0A177KEX0</accession>
<evidence type="ECO:0000256" key="1">
    <source>
        <dbReference type="SAM" id="Phobius"/>
    </source>
</evidence>
<keyword evidence="1" id="KW-0812">Transmembrane</keyword>
<feature type="transmembrane region" description="Helical" evidence="1">
    <location>
        <begin position="16"/>
        <end position="36"/>
    </location>
</feature>
<protein>
    <submittedName>
        <fullName evidence="2">Allophanate hydrolase</fullName>
    </submittedName>
</protein>
<gene>
    <name evidence="2" type="ORF">AYL44_05640</name>
</gene>
<name>A0A177KEX0_9MICO</name>
<evidence type="ECO:0000313" key="3">
    <source>
        <dbReference type="Proteomes" id="UP000076998"/>
    </source>
</evidence>
<dbReference type="RefSeq" id="WP_064002220.1">
    <property type="nucleotide sequence ID" value="NZ_LSTV01000001.1"/>
</dbReference>
<dbReference type="Proteomes" id="UP000076998">
    <property type="component" value="Unassembled WGS sequence"/>
</dbReference>
<dbReference type="InterPro" id="IPR025327">
    <property type="entry name" value="DUF4233"/>
</dbReference>
<keyword evidence="1" id="KW-0472">Membrane</keyword>